<dbReference type="Proteomes" id="UP000887013">
    <property type="component" value="Unassembled WGS sequence"/>
</dbReference>
<dbReference type="EMBL" id="BMAW01121938">
    <property type="protein sequence ID" value="GFT96511.1"/>
    <property type="molecule type" value="Genomic_DNA"/>
</dbReference>
<dbReference type="AlphaFoldDB" id="A0A8X6UA13"/>
<evidence type="ECO:0000313" key="2">
    <source>
        <dbReference type="Proteomes" id="UP000887013"/>
    </source>
</evidence>
<comment type="caution">
    <text evidence="1">The sequence shown here is derived from an EMBL/GenBank/DDBJ whole genome shotgun (WGS) entry which is preliminary data.</text>
</comment>
<keyword evidence="2" id="KW-1185">Reference proteome</keyword>
<name>A0A8X6UA13_NEPPI</name>
<proteinExistence type="predicted"/>
<sequence>MPWKIIVCNPANTSFFFFFFCNGEARWAYGEKNRPDNVKHVVECLKWFMIVARHEPPGMDDETEEQEEEVTSVDACECRKFESTPHQMFGRCY</sequence>
<evidence type="ECO:0000313" key="1">
    <source>
        <dbReference type="EMBL" id="GFT96511.1"/>
    </source>
</evidence>
<gene>
    <name evidence="1" type="ORF">NPIL_361491</name>
</gene>
<reference evidence="1" key="1">
    <citation type="submission" date="2020-08" db="EMBL/GenBank/DDBJ databases">
        <title>Multicomponent nature underlies the extraordinary mechanical properties of spider dragline silk.</title>
        <authorList>
            <person name="Kono N."/>
            <person name="Nakamura H."/>
            <person name="Mori M."/>
            <person name="Yoshida Y."/>
            <person name="Ohtoshi R."/>
            <person name="Malay A.D."/>
            <person name="Moran D.A.P."/>
            <person name="Tomita M."/>
            <person name="Numata K."/>
            <person name="Arakawa K."/>
        </authorList>
    </citation>
    <scope>NUCLEOTIDE SEQUENCE</scope>
</reference>
<accession>A0A8X6UA13</accession>
<protein>
    <submittedName>
        <fullName evidence="1">Uncharacterized protein</fullName>
    </submittedName>
</protein>
<organism evidence="1 2">
    <name type="scientific">Nephila pilipes</name>
    <name type="common">Giant wood spider</name>
    <name type="synonym">Nephila maculata</name>
    <dbReference type="NCBI Taxonomy" id="299642"/>
    <lineage>
        <taxon>Eukaryota</taxon>
        <taxon>Metazoa</taxon>
        <taxon>Ecdysozoa</taxon>
        <taxon>Arthropoda</taxon>
        <taxon>Chelicerata</taxon>
        <taxon>Arachnida</taxon>
        <taxon>Araneae</taxon>
        <taxon>Araneomorphae</taxon>
        <taxon>Entelegynae</taxon>
        <taxon>Araneoidea</taxon>
        <taxon>Nephilidae</taxon>
        <taxon>Nephila</taxon>
    </lineage>
</organism>